<dbReference type="Proteomes" id="UP000095280">
    <property type="component" value="Unplaced"/>
</dbReference>
<keyword evidence="5" id="KW-0653">Protein transport</keyword>
<dbReference type="GO" id="GO:0031267">
    <property type="term" value="F:small GTPase binding"/>
    <property type="evidence" value="ECO:0007669"/>
    <property type="project" value="InterPro"/>
</dbReference>
<proteinExistence type="predicted"/>
<dbReference type="GO" id="GO:0006606">
    <property type="term" value="P:protein import into nucleus"/>
    <property type="evidence" value="ECO:0007669"/>
    <property type="project" value="TreeGrafter"/>
</dbReference>
<name>A0A1I8JHT0_9PLAT</name>
<dbReference type="InterPro" id="IPR016024">
    <property type="entry name" value="ARM-type_fold"/>
</dbReference>
<dbReference type="Pfam" id="PF03810">
    <property type="entry name" value="IBN_N"/>
    <property type="match status" value="1"/>
</dbReference>
<keyword evidence="6" id="KW-0539">Nucleus</keyword>
<evidence type="ECO:0000256" key="2">
    <source>
        <dbReference type="ARBA" id="ARBA00004496"/>
    </source>
</evidence>
<feature type="compositionally biased region" description="Low complexity" evidence="7">
    <location>
        <begin position="1556"/>
        <end position="1566"/>
    </location>
</feature>
<evidence type="ECO:0000256" key="1">
    <source>
        <dbReference type="ARBA" id="ARBA00004123"/>
    </source>
</evidence>
<dbReference type="PROSITE" id="PS50166">
    <property type="entry name" value="IMPORTIN_B_NT"/>
    <property type="match status" value="1"/>
</dbReference>
<dbReference type="GO" id="GO:0005829">
    <property type="term" value="C:cytosol"/>
    <property type="evidence" value="ECO:0007669"/>
    <property type="project" value="TreeGrafter"/>
</dbReference>
<protein>
    <submittedName>
        <fullName evidence="11">Importin N-terminal domain-containing protein</fullName>
    </submittedName>
</protein>
<sequence>GRCVLLLPEGALDGRALRFQPLTSLRLRQLALQNLVGLGHHILEGRAAVAPDVLLGHLALALLLLLRWRRLGSVGGHVEAAPAKGRRWQINGQINRLSFVNQTQSSPESFERRTFSRISAFTWPWEKSAHQVWQIFTMTSPGSRPDLCAMPLRVICGLCSHVGATLDGEAPGLVAGVPPQVDDHVALWVHGAAVFSGCFASPLCDSCSSRWLRPGRRVRRLQQQQRHAALDLNIPEAATPIPSTPMRKYRSRISGREAQPMMGEEASLDEQPWDSLAGVGAARIPGSAGRRPAGGSQLVVAAGCEFAIVGGPVADESLPVLHHLVLAQKFVPVFVGRFKQSGKSSRMYSARSIRPSRFTSDAFSASCTTTSFIRGECSANMKSANSALSSFLSALASAFTQRAASFAIVWAKVASVSLSAGSSPITSLSEEFISLAEMAALMLWKRDSACFSRSCLVSLFLSTLANSSASFFCDSSGDISSNRRDSSRPARQWHQQDSPRKNSAVTSGGLTQEGLVVVARVVPPLPSPSVPIAFAIFGIVSIIVIVVVLGVRRRRVVNARVAPPTVAAFTVAAAFARRGGQGVGRVPIGHSGARSHSGRCTCRSTLFMSISFLRWSRAASTRSGRALSKAGDEAVNLRMGSQVSLVGKAFFYFHFVQLALLIFTKSAEVISATQATLNPKQQREAEVYLDSMKKIIAFCPTLLDIVMWPEVDIPVRQAGAVYLKNTINRFWRERAQPEEPGEPLQFSLHEQDKARIRASLVQAMLLAPEPLRQQLKVCVTVAAQSDFPGRWSEELPAQLAAALSADIEDQVPGALSALHALLKVFQYAKPDRRVPLESAMATLLPLLHRRLLLAVAGGFPLAQQQCLAAKAFHAYTCTSLPPALEADRGLVMQWTEALGSLLRAAPPPDCPQSDDHPWWRARKWAARSLLNWLERYVRTAAGPVLQLALEWLDRFARREFVPQRLLHQLLNYLRAGLAYAHLWRLLKPHMRQLLAAVCFPLLCFTDDDAELWDADPVEYLRVRRHEGDWEDVPAGADLAAEELLHEACAKRRHVLDWCVAFCTDAVNATSAEADSNDAAARQRDGALRILGSLADLLVSRPAYAAGVESFMTSLALPMAASPRPFLRARACCLLRQFAEARGAAFEPATLSGMADAVRLRLLDEPELPVKMEAALALEALIDHQPGADAVLQPHAAPIIGQLLDAMRRTVSEELNTVLCKVFLRHAKHIGPLATSIVQQLGDAFTRLHGEDADTAGLDDAVEEDRMLLAMGLLDTLADVTDAVRRSDARLLSQLEPLLINIVKFIFDANLAEFHEQAAALAHRLVRRRTLSPTVWQLLSIIGAYIARDGDFVDTFVEFVATLHCLVTASSDGSGGDLLAEASRPAQLLAICERILGEDTSCEEAQEGAARLLETALLQFPGRLDQGFAASASAQSAAASIASEDVALACLRVCLAGLLHWPELALSLLPAEQLVASYERLHRRLVCLHDRRLCVLAFCSLLSLRPDLAKPLLPALLRLFSGLRASYRLKARLEADGDCSDGDSSDGEGESEEAGDSSRVAAAAVAAPQRELDSDEDEAFEDQSAAEADQTDAGLGDAIGNGVGDQVDDGQDSADPNGLDNLDDLVRPPFSTRLERPLDAADALRLDEFLAVSRTVPAVCPPDALAALDAEAASCLNYVLAEAESRQRQAAANSASL</sequence>
<dbReference type="InterPro" id="IPR011989">
    <property type="entry name" value="ARM-like"/>
</dbReference>
<keyword evidence="4" id="KW-0963">Cytoplasm</keyword>
<feature type="transmembrane region" description="Helical" evidence="8">
    <location>
        <begin position="530"/>
        <end position="551"/>
    </location>
</feature>
<dbReference type="Gene3D" id="1.25.10.10">
    <property type="entry name" value="Leucine-rich Repeat Variant"/>
    <property type="match status" value="1"/>
</dbReference>
<dbReference type="WBParaSite" id="maker-uti_cns_0048138-snap-gene-0.6-mRNA-1">
    <property type="protein sequence ID" value="maker-uti_cns_0048138-snap-gene-0.6-mRNA-1"/>
    <property type="gene ID" value="maker-uti_cns_0048138-snap-gene-0.6"/>
</dbReference>
<comment type="subcellular location">
    <subcellularLocation>
        <location evidence="2">Cytoplasm</location>
    </subcellularLocation>
    <subcellularLocation>
        <location evidence="1">Nucleus</location>
    </subcellularLocation>
</comment>
<evidence type="ECO:0000256" key="7">
    <source>
        <dbReference type="SAM" id="MobiDB-lite"/>
    </source>
</evidence>
<evidence type="ECO:0000313" key="11">
    <source>
        <dbReference type="WBParaSite" id="maker-uti_cns_0048138-snap-gene-0.6-mRNA-1"/>
    </source>
</evidence>
<keyword evidence="8" id="KW-0472">Membrane</keyword>
<keyword evidence="10" id="KW-1185">Reference proteome</keyword>
<evidence type="ECO:0000313" key="10">
    <source>
        <dbReference type="Proteomes" id="UP000095280"/>
    </source>
</evidence>
<keyword evidence="8" id="KW-1133">Transmembrane helix</keyword>
<dbReference type="InterPro" id="IPR001494">
    <property type="entry name" value="Importin-beta_N"/>
</dbReference>
<evidence type="ECO:0000256" key="5">
    <source>
        <dbReference type="ARBA" id="ARBA00022927"/>
    </source>
</evidence>
<evidence type="ECO:0000259" key="9">
    <source>
        <dbReference type="PROSITE" id="PS50166"/>
    </source>
</evidence>
<dbReference type="SMART" id="SM00913">
    <property type="entry name" value="IBN_N"/>
    <property type="match status" value="1"/>
</dbReference>
<feature type="domain" description="Importin N-terminal" evidence="9">
    <location>
        <begin position="685"/>
        <end position="766"/>
    </location>
</feature>
<evidence type="ECO:0000256" key="8">
    <source>
        <dbReference type="SAM" id="Phobius"/>
    </source>
</evidence>
<dbReference type="PANTHER" id="PTHR10997">
    <property type="entry name" value="IMPORTIN-7, 8, 11"/>
    <property type="match status" value="1"/>
</dbReference>
<keyword evidence="8" id="KW-0812">Transmembrane</keyword>
<feature type="region of interest" description="Disordered" evidence="7">
    <location>
        <begin position="1534"/>
        <end position="1625"/>
    </location>
</feature>
<feature type="compositionally biased region" description="Acidic residues" evidence="7">
    <location>
        <begin position="1535"/>
        <end position="1554"/>
    </location>
</feature>
<dbReference type="PANTHER" id="PTHR10997:SF18">
    <property type="entry name" value="D-IMPORTIN 7_RANBP7"/>
    <property type="match status" value="1"/>
</dbReference>
<organism evidence="10 11">
    <name type="scientific">Macrostomum lignano</name>
    <dbReference type="NCBI Taxonomy" id="282301"/>
    <lineage>
        <taxon>Eukaryota</taxon>
        <taxon>Metazoa</taxon>
        <taxon>Spiralia</taxon>
        <taxon>Lophotrochozoa</taxon>
        <taxon>Platyhelminthes</taxon>
        <taxon>Rhabditophora</taxon>
        <taxon>Macrostomorpha</taxon>
        <taxon>Macrostomida</taxon>
        <taxon>Macrostomidae</taxon>
        <taxon>Macrostomum</taxon>
    </lineage>
</organism>
<reference evidence="11" key="1">
    <citation type="submission" date="2016-11" db="UniProtKB">
        <authorList>
            <consortium name="WormBaseParasite"/>
        </authorList>
    </citation>
    <scope>IDENTIFICATION</scope>
</reference>
<dbReference type="GO" id="GO:0005635">
    <property type="term" value="C:nuclear envelope"/>
    <property type="evidence" value="ECO:0007669"/>
    <property type="project" value="TreeGrafter"/>
</dbReference>
<feature type="region of interest" description="Disordered" evidence="7">
    <location>
        <begin position="477"/>
        <end position="507"/>
    </location>
</feature>
<evidence type="ECO:0000256" key="6">
    <source>
        <dbReference type="ARBA" id="ARBA00023242"/>
    </source>
</evidence>
<evidence type="ECO:0000256" key="3">
    <source>
        <dbReference type="ARBA" id="ARBA00022448"/>
    </source>
</evidence>
<keyword evidence="3" id="KW-0813">Transport</keyword>
<evidence type="ECO:0000256" key="4">
    <source>
        <dbReference type="ARBA" id="ARBA00022490"/>
    </source>
</evidence>
<accession>A0A1I8JHT0</accession>
<feature type="compositionally biased region" description="Polar residues" evidence="7">
    <location>
        <begin position="493"/>
        <end position="507"/>
    </location>
</feature>
<dbReference type="SUPFAM" id="SSF48371">
    <property type="entry name" value="ARM repeat"/>
    <property type="match status" value="1"/>
</dbReference>